<evidence type="ECO:0000313" key="1">
    <source>
        <dbReference type="EMBL" id="MDX8045181.1"/>
    </source>
</evidence>
<comment type="caution">
    <text evidence="1">The sequence shown here is derived from an EMBL/GenBank/DDBJ whole genome shotgun (WGS) entry which is preliminary data.</text>
</comment>
<keyword evidence="2" id="KW-1185">Reference proteome</keyword>
<protein>
    <submittedName>
        <fullName evidence="1">YesL family protein</fullName>
    </submittedName>
</protein>
<evidence type="ECO:0000313" key="2">
    <source>
        <dbReference type="Proteomes" id="UP001277972"/>
    </source>
</evidence>
<organism evidence="1 2">
    <name type="scientific">Gracilibacillus pellucidus</name>
    <dbReference type="NCBI Taxonomy" id="3095368"/>
    <lineage>
        <taxon>Bacteria</taxon>
        <taxon>Bacillati</taxon>
        <taxon>Bacillota</taxon>
        <taxon>Bacilli</taxon>
        <taxon>Bacillales</taxon>
        <taxon>Bacillaceae</taxon>
        <taxon>Gracilibacillus</taxon>
    </lineage>
</organism>
<accession>A0ACC6M2S2</accession>
<name>A0ACC6M2S2_9BACI</name>
<gene>
    <name evidence="1" type="ORF">SH601_04195</name>
</gene>
<dbReference type="Proteomes" id="UP001277972">
    <property type="component" value="Unassembled WGS sequence"/>
</dbReference>
<sequence>MMEISGLWGGFYRISVWVMRFAWLNMLWIAFTLLGLIFFGIMPATIAMFAVVRKWVLKDYDIAIFELFFKEYKRHFIRANLLGIILYVIGYFLSVFLNYTGFMHDSSFYPVLLGIFIIAAFLYVMLVLYIAPVFVHYQLRFWQYIRYAVSIGAINLHYSICTLAVLAGMYYVSFRLPGITLFFSFSVSAYLTMFIVHIGFSQLLKKQQELSNETSIPTS</sequence>
<proteinExistence type="predicted"/>
<reference evidence="1" key="1">
    <citation type="submission" date="2023-11" db="EMBL/GenBank/DDBJ databases">
        <title>Gracilibacillus pellucida a moderately halophilic bacterium isolated from saline soil in Xinjiang province.</title>
        <authorList>
            <person name="Zhang Z."/>
            <person name="Tan F."/>
            <person name="Wang Y."/>
            <person name="Xia M."/>
        </authorList>
    </citation>
    <scope>NUCLEOTIDE SEQUENCE</scope>
    <source>
        <strain evidence="1">S3-1-1</strain>
    </source>
</reference>
<dbReference type="EMBL" id="JAWZSR010000002">
    <property type="protein sequence ID" value="MDX8045181.1"/>
    <property type="molecule type" value="Genomic_DNA"/>
</dbReference>